<evidence type="ECO:0000256" key="3">
    <source>
        <dbReference type="ARBA" id="ARBA00022490"/>
    </source>
</evidence>
<feature type="compositionally biased region" description="Polar residues" evidence="8">
    <location>
        <begin position="241"/>
        <end position="256"/>
    </location>
</feature>
<evidence type="ECO:0000256" key="7">
    <source>
        <dbReference type="SAM" id="Coils"/>
    </source>
</evidence>
<sequence length="806" mass="92326">MSDDTDGDSRNVLRRRRSISMENISNRRKPELRNSRSMEILHTIQTALKSRVPRRLPVLSTKDVKMKIKTHQSKASSVTAGTWCISEEDMRNITIRKKPRRIENRPRSIETINSQDCTTLDTSKNINLTMQSRLSKSEDTLNSDDYGTLDKNNEPIHVDSTIHSRLSRSIEVLKSDDYDTLEKYTEDPTLHKRLSKSEELLKSDHYGILDTSKETVLLDPTMHSRLSKSEELLRSDDYSELETSSSADTINSNQDGTPKRRHITFNPMVNILYYKPSPKRNHAWRHRRRPPLDWQALLDNMELLRKFDMSSLYGDVPALTIEEFCNTTVLDESVQNVDELDLTFEEITDTTVSKDKTESLDENVILTPITEITKEVDLMSQNNSNIIADESSSDIFDISEDVKKHPIISPLKPVIVSDVTMICQKDPVNPYTAEDKENVGDDSIDTTIISDEITPVKRPRESILQLFDPYYSSKNQVEEPLIRLIPTEEQSKEPKDLLDLSGAPEEIAIKKLKEFLDAGDEVDYNRFVENLPQAIKEVKQKMENSLENSIKCEEEMTALKLELNQLQQDKSSLELELHQKDEVILKSQGEAQKRENCLKQEIKNLNDKLALTNDLGNNEELQTLKSENISLKKREQELLSQLNLLSSSEDKLKSIMTEYESTFSQKVNASQKLKEEHDTAKRHLATLEMSFSDLHTKYERSKDIIAGYKDNEETLLRNLEAAHEGAIANEGRYNMLKAHAKSQLDKSNKEILILKKEHQLEVNKLTTITRRLEIKVESIQQALDQKNIECSALAALCDEVTGSIPQ</sequence>
<keyword evidence="3" id="KW-0963">Cytoplasm</keyword>
<dbReference type="PANTHER" id="PTHR13924">
    <property type="entry name" value="TRANSFORMING ACIDIC COILED-COIL CONTAINING PROTEIN 1/2"/>
    <property type="match status" value="1"/>
</dbReference>
<proteinExistence type="inferred from homology"/>
<dbReference type="PANTHER" id="PTHR13924:SF10">
    <property type="entry name" value="TRANSFORMING ACIDIC COILED-COIL PROTEIN, ISOFORM K"/>
    <property type="match status" value="1"/>
</dbReference>
<feature type="region of interest" description="Disordered" evidence="8">
    <location>
        <begin position="1"/>
        <end position="34"/>
    </location>
</feature>
<feature type="region of interest" description="Disordered" evidence="8">
    <location>
        <begin position="228"/>
        <end position="261"/>
    </location>
</feature>
<keyword evidence="6" id="KW-0206">Cytoskeleton</keyword>
<keyword evidence="10" id="KW-1185">Reference proteome</keyword>
<evidence type="ECO:0000256" key="4">
    <source>
        <dbReference type="ARBA" id="ARBA00022553"/>
    </source>
</evidence>
<feature type="coiled-coil region" evidence="7">
    <location>
        <begin position="670"/>
        <end position="789"/>
    </location>
</feature>
<name>A0ABM1M5Z6_NICVS</name>
<dbReference type="Proteomes" id="UP000695000">
    <property type="component" value="Unplaced"/>
</dbReference>
<feature type="coiled-coil region" evidence="7">
    <location>
        <begin position="535"/>
        <end position="641"/>
    </location>
</feature>
<keyword evidence="5 7" id="KW-0175">Coiled coil</keyword>
<evidence type="ECO:0000313" key="11">
    <source>
        <dbReference type="RefSeq" id="XP_017769996.1"/>
    </source>
</evidence>
<dbReference type="GeneID" id="108557831"/>
<evidence type="ECO:0000256" key="5">
    <source>
        <dbReference type="ARBA" id="ARBA00023054"/>
    </source>
</evidence>
<keyword evidence="4" id="KW-0597">Phosphoprotein</keyword>
<evidence type="ECO:0000256" key="2">
    <source>
        <dbReference type="ARBA" id="ARBA00009423"/>
    </source>
</evidence>
<feature type="domain" description="Transforming acidic coiled-coil-containing protein C-terminal" evidence="9">
    <location>
        <begin position="619"/>
        <end position="800"/>
    </location>
</feature>
<accession>A0ABM1M5Z6</accession>
<comment type="subcellular location">
    <subcellularLocation>
        <location evidence="1">Cytoplasm</location>
        <location evidence="1">Cytoskeleton</location>
    </subcellularLocation>
</comment>
<evidence type="ECO:0000259" key="9">
    <source>
        <dbReference type="Pfam" id="PF05010"/>
    </source>
</evidence>
<reference evidence="11" key="1">
    <citation type="submission" date="2025-08" db="UniProtKB">
        <authorList>
            <consortium name="RefSeq"/>
        </authorList>
    </citation>
    <scope>IDENTIFICATION</scope>
    <source>
        <tissue evidence="11">Whole Larva</tissue>
    </source>
</reference>
<evidence type="ECO:0000313" key="10">
    <source>
        <dbReference type="Proteomes" id="UP000695000"/>
    </source>
</evidence>
<organism evidence="10 11">
    <name type="scientific">Nicrophorus vespilloides</name>
    <name type="common">Boreal carrion beetle</name>
    <dbReference type="NCBI Taxonomy" id="110193"/>
    <lineage>
        <taxon>Eukaryota</taxon>
        <taxon>Metazoa</taxon>
        <taxon>Ecdysozoa</taxon>
        <taxon>Arthropoda</taxon>
        <taxon>Hexapoda</taxon>
        <taxon>Insecta</taxon>
        <taxon>Pterygota</taxon>
        <taxon>Neoptera</taxon>
        <taxon>Endopterygota</taxon>
        <taxon>Coleoptera</taxon>
        <taxon>Polyphaga</taxon>
        <taxon>Staphyliniformia</taxon>
        <taxon>Silphidae</taxon>
        <taxon>Nicrophorinae</taxon>
        <taxon>Nicrophorus</taxon>
    </lineage>
</organism>
<evidence type="ECO:0000256" key="1">
    <source>
        <dbReference type="ARBA" id="ARBA00004245"/>
    </source>
</evidence>
<dbReference type="Pfam" id="PF05010">
    <property type="entry name" value="TACC_C"/>
    <property type="match status" value="1"/>
</dbReference>
<dbReference type="Gene3D" id="1.20.5.1700">
    <property type="match status" value="1"/>
</dbReference>
<dbReference type="InterPro" id="IPR039915">
    <property type="entry name" value="TACC"/>
</dbReference>
<evidence type="ECO:0000256" key="6">
    <source>
        <dbReference type="ARBA" id="ARBA00023212"/>
    </source>
</evidence>
<dbReference type="RefSeq" id="XP_017769996.1">
    <property type="nucleotide sequence ID" value="XM_017914507.1"/>
</dbReference>
<feature type="compositionally biased region" description="Basic and acidic residues" evidence="8">
    <location>
        <begin position="228"/>
        <end position="237"/>
    </location>
</feature>
<evidence type="ECO:0000256" key="8">
    <source>
        <dbReference type="SAM" id="MobiDB-lite"/>
    </source>
</evidence>
<gene>
    <name evidence="11" type="primary">LOC108557831</name>
</gene>
<protein>
    <submittedName>
        <fullName evidence="11">Uncharacterized protein LOC108557831</fullName>
    </submittedName>
</protein>
<dbReference type="InterPro" id="IPR007707">
    <property type="entry name" value="TACC_C"/>
</dbReference>
<comment type="similarity">
    <text evidence="2">Belongs to the TACC family.</text>
</comment>